<reference evidence="1 2" key="1">
    <citation type="submission" date="2014-04" db="EMBL/GenBank/DDBJ databases">
        <authorList>
            <consortium name="DOE Joint Genome Institute"/>
            <person name="Kuo A."/>
            <person name="Kohler A."/>
            <person name="Costa M.D."/>
            <person name="Nagy L.G."/>
            <person name="Floudas D."/>
            <person name="Copeland A."/>
            <person name="Barry K.W."/>
            <person name="Cichocki N."/>
            <person name="Veneault-Fourrey C."/>
            <person name="LaButti K."/>
            <person name="Lindquist E.A."/>
            <person name="Lipzen A."/>
            <person name="Lundell T."/>
            <person name="Morin E."/>
            <person name="Murat C."/>
            <person name="Sun H."/>
            <person name="Tunlid A."/>
            <person name="Henrissat B."/>
            <person name="Grigoriev I.V."/>
            <person name="Hibbett D.S."/>
            <person name="Martin F."/>
            <person name="Nordberg H.P."/>
            <person name="Cantor M.N."/>
            <person name="Hua S.X."/>
        </authorList>
    </citation>
    <scope>NUCLEOTIDE SEQUENCE [LARGE SCALE GENOMIC DNA]</scope>
    <source>
        <strain evidence="1 2">Marx 270</strain>
    </source>
</reference>
<protein>
    <submittedName>
        <fullName evidence="1">Uncharacterized protein</fullName>
    </submittedName>
</protein>
<reference evidence="2" key="2">
    <citation type="submission" date="2015-01" db="EMBL/GenBank/DDBJ databases">
        <title>Evolutionary Origins and Diversification of the Mycorrhizal Mutualists.</title>
        <authorList>
            <consortium name="DOE Joint Genome Institute"/>
            <consortium name="Mycorrhizal Genomics Consortium"/>
            <person name="Kohler A."/>
            <person name="Kuo A."/>
            <person name="Nagy L.G."/>
            <person name="Floudas D."/>
            <person name="Copeland A."/>
            <person name="Barry K.W."/>
            <person name="Cichocki N."/>
            <person name="Veneault-Fourrey C."/>
            <person name="LaButti K."/>
            <person name="Lindquist E.A."/>
            <person name="Lipzen A."/>
            <person name="Lundell T."/>
            <person name="Morin E."/>
            <person name="Murat C."/>
            <person name="Riley R."/>
            <person name="Ohm R."/>
            <person name="Sun H."/>
            <person name="Tunlid A."/>
            <person name="Henrissat B."/>
            <person name="Grigoriev I.V."/>
            <person name="Hibbett D.S."/>
            <person name="Martin F."/>
        </authorList>
    </citation>
    <scope>NUCLEOTIDE SEQUENCE [LARGE SCALE GENOMIC DNA]</scope>
    <source>
        <strain evidence="2">Marx 270</strain>
    </source>
</reference>
<keyword evidence="2" id="KW-1185">Reference proteome</keyword>
<evidence type="ECO:0000313" key="1">
    <source>
        <dbReference type="EMBL" id="KIO14545.1"/>
    </source>
</evidence>
<gene>
    <name evidence="1" type="ORF">M404DRAFT_991304</name>
</gene>
<dbReference type="InParanoid" id="A0A0C3PK19"/>
<dbReference type="Proteomes" id="UP000054217">
    <property type="component" value="Unassembled WGS sequence"/>
</dbReference>
<dbReference type="HOGENOM" id="CLU_2427901_0_0_1"/>
<dbReference type="EMBL" id="KN831944">
    <property type="protein sequence ID" value="KIO14545.1"/>
    <property type="molecule type" value="Genomic_DNA"/>
</dbReference>
<evidence type="ECO:0000313" key="2">
    <source>
        <dbReference type="Proteomes" id="UP000054217"/>
    </source>
</evidence>
<proteinExistence type="predicted"/>
<accession>A0A0C3PK19</accession>
<name>A0A0C3PK19_PISTI</name>
<sequence>MYLRGNFEQMINEGKAPRDTNLATLAMGKPLNMQRVMVSPGLICPPEVAAQSVIEIMTPMAYEKPTVCRDPIPFCDVIVPTIYAAVDPRPE</sequence>
<dbReference type="AlphaFoldDB" id="A0A0C3PK19"/>
<organism evidence="1 2">
    <name type="scientific">Pisolithus tinctorius Marx 270</name>
    <dbReference type="NCBI Taxonomy" id="870435"/>
    <lineage>
        <taxon>Eukaryota</taxon>
        <taxon>Fungi</taxon>
        <taxon>Dikarya</taxon>
        <taxon>Basidiomycota</taxon>
        <taxon>Agaricomycotina</taxon>
        <taxon>Agaricomycetes</taxon>
        <taxon>Agaricomycetidae</taxon>
        <taxon>Boletales</taxon>
        <taxon>Sclerodermatineae</taxon>
        <taxon>Pisolithaceae</taxon>
        <taxon>Pisolithus</taxon>
    </lineage>
</organism>